<dbReference type="PROSITE" id="PS51186">
    <property type="entry name" value="GNAT"/>
    <property type="match status" value="1"/>
</dbReference>
<proteinExistence type="predicted"/>
<feature type="domain" description="N-acetyltransferase" evidence="1">
    <location>
        <begin position="1"/>
        <end position="136"/>
    </location>
</feature>
<evidence type="ECO:0000259" key="1">
    <source>
        <dbReference type="PROSITE" id="PS51186"/>
    </source>
</evidence>
<keyword evidence="3" id="KW-1185">Reference proteome</keyword>
<reference evidence="2 3" key="1">
    <citation type="submission" date="2019-04" db="EMBL/GenBank/DDBJ databases">
        <title>Kribbella sp. NEAU-THZ 27 nov., a novel actinomycete isolated from soil.</title>
        <authorList>
            <person name="Duan L."/>
        </authorList>
    </citation>
    <scope>NUCLEOTIDE SEQUENCE [LARGE SCALE GENOMIC DNA]</scope>
    <source>
        <strain evidence="3">NEAU-THZ27</strain>
    </source>
</reference>
<dbReference type="RefSeq" id="WP_137255594.1">
    <property type="nucleotide sequence ID" value="NZ_JBHSPQ010000002.1"/>
</dbReference>
<dbReference type="CDD" id="cd04301">
    <property type="entry name" value="NAT_SF"/>
    <property type="match status" value="1"/>
</dbReference>
<dbReference type="InterPro" id="IPR000182">
    <property type="entry name" value="GNAT_dom"/>
</dbReference>
<gene>
    <name evidence="2" type="ORF">FDA38_19830</name>
</gene>
<dbReference type="Proteomes" id="UP000305836">
    <property type="component" value="Unassembled WGS sequence"/>
</dbReference>
<comment type="caution">
    <text evidence="2">The sequence shown here is derived from an EMBL/GenBank/DDBJ whole genome shotgun (WGS) entry which is preliminary data.</text>
</comment>
<dbReference type="AlphaFoldDB" id="A0A4U3LNN7"/>
<evidence type="ECO:0000313" key="3">
    <source>
        <dbReference type="Proteomes" id="UP000305836"/>
    </source>
</evidence>
<name>A0A4U3LNN7_9ACTN</name>
<dbReference type="OrthoDB" id="9787920at2"/>
<sequence length="137" mass="15096">MDLVLTDQPTAEDEAVVSNGLDDFNLTAGGVQDRKPLAVLLKENGETIGGLTGRTSLGLWFVDLLYLPERLRGSGLGSKILAEAEVEARRRGCLSGVVYTIQFQAPEFYARHGWIEFGRVPVGADRSRVFFRKELRG</sequence>
<keyword evidence="2" id="KW-0808">Transferase</keyword>
<dbReference type="InterPro" id="IPR016181">
    <property type="entry name" value="Acyl_CoA_acyltransferase"/>
</dbReference>
<protein>
    <submittedName>
        <fullName evidence="2">GNAT family N-acetyltransferase</fullName>
    </submittedName>
</protein>
<accession>A0A4U3LNN7</accession>
<dbReference type="EMBL" id="SZPZ01000003">
    <property type="protein sequence ID" value="TKK77421.1"/>
    <property type="molecule type" value="Genomic_DNA"/>
</dbReference>
<organism evidence="2 3">
    <name type="scientific">Kribbella jiaozuonensis</name>
    <dbReference type="NCBI Taxonomy" id="2575441"/>
    <lineage>
        <taxon>Bacteria</taxon>
        <taxon>Bacillati</taxon>
        <taxon>Actinomycetota</taxon>
        <taxon>Actinomycetes</taxon>
        <taxon>Propionibacteriales</taxon>
        <taxon>Kribbellaceae</taxon>
        <taxon>Kribbella</taxon>
    </lineage>
</organism>
<dbReference type="SUPFAM" id="SSF55729">
    <property type="entry name" value="Acyl-CoA N-acyltransferases (Nat)"/>
    <property type="match status" value="1"/>
</dbReference>
<evidence type="ECO:0000313" key="2">
    <source>
        <dbReference type="EMBL" id="TKK77421.1"/>
    </source>
</evidence>
<dbReference type="Pfam" id="PF00583">
    <property type="entry name" value="Acetyltransf_1"/>
    <property type="match status" value="1"/>
</dbReference>
<dbReference type="Gene3D" id="3.40.630.30">
    <property type="match status" value="1"/>
</dbReference>
<dbReference type="GO" id="GO:0016747">
    <property type="term" value="F:acyltransferase activity, transferring groups other than amino-acyl groups"/>
    <property type="evidence" value="ECO:0007669"/>
    <property type="project" value="InterPro"/>
</dbReference>